<name>F0V7C1_NEOCL</name>
<gene>
    <name evidence="6" type="ORF">BN1204_001060</name>
    <name evidence="5" type="ORF">NCLIV_001060</name>
</gene>
<feature type="compositionally biased region" description="Polar residues" evidence="4">
    <location>
        <begin position="894"/>
        <end position="918"/>
    </location>
</feature>
<dbReference type="InterPro" id="IPR019734">
    <property type="entry name" value="TPR_rpt"/>
</dbReference>
<feature type="compositionally biased region" description="Basic and acidic residues" evidence="4">
    <location>
        <begin position="215"/>
        <end position="226"/>
    </location>
</feature>
<feature type="compositionally biased region" description="Basic and acidic residues" evidence="4">
    <location>
        <begin position="260"/>
        <end position="276"/>
    </location>
</feature>
<dbReference type="SMART" id="SM00028">
    <property type="entry name" value="TPR"/>
    <property type="match status" value="4"/>
</dbReference>
<feature type="compositionally biased region" description="Basic and acidic residues" evidence="4">
    <location>
        <begin position="563"/>
        <end position="603"/>
    </location>
</feature>
<feature type="compositionally biased region" description="Acidic residues" evidence="4">
    <location>
        <begin position="604"/>
        <end position="613"/>
    </location>
</feature>
<sequence length="1453" mass="160004">MDAHKDSYLTWTFQVKKINNLPKEVATQIEISGFLESPLLSEVAEPSCYPGPYLFPSAEVTLQRSSHLIDALCNKKLVFKILSSSPEVKGRQVIGTANVDATALIHDRTELAETVAFSLETDCLASLGLSEEVGQTVTGEIAIAASGPLGLPEDHGDWNIFSVKVQEVTNLPLSLATYCLNASQDPDSHPFTYSLHVLGAKVAGGSLFLPAPASEDEKSGSGKGGEKSAPPKNKKQEKPSKTADASEKAGKKIALPKAPQEARPDSASDEGSDRPVEAAAEDGPGETKSPALTWNEQSEVHFYRGRQFLSHLLYTVDTVGGLWVYLLPRPKREQTDERGKGSAKHGKAPPARGKTANKVDAAQSHVDTCRRFTGRAWIPLDEIRKGAQAIEGSFPVVSFNVSKLDGKPSALASALNTERSTKKSEPGTPAPAETRETFEENRTTLRIKIQLRFPLQALEPRNLPSLFVSSKEEYDGSPGRFPSESGKPANASAVERSNDGKNLGCLGCLCAWDAPSQTALHDFKACVEEGIKWIAQELSENVSLENQRLLATAAARGKKVTREKKSGEPLEGETPHRDKERAETTRQVRDKIETEDGEGRREDDGEGDGEEGTEQVRRDVLQRLHETGCYDELFRKIRRSVTLVIRDKLRKDIGLATAATTATTGCDPQTLTEDLLQQKLDKFLSETFVFLVDTMQQMVNQKTAESQSLREMAILHPANAVRLLSDEERRANGRDGEQSGEAAEALERLAFESEVVGNVERSIELHKRRIVAENHSNRESAALWFSLARLFLRHGEHRVEEAEQALRESIQIQGGPEKASTDTLLMLGSCLLHRRLYKDAETAFACAAQRCGEEGNTNGASVSLSDHAGSLVPSPALSLSPPVAAPQGGRPPFQQHSSQSRAEGNATSDGNPCSSRSASPPPEVPSQVLPFFFLSVCHYLEGNTANFEKYLAVTLKPGVFFARQRDLNEMEQKQVENALEDPEEDKAASEKGGEEKQASQSGALWAEGIFDELEQALPVFPKDAFYEPATVDYPILAFFLILLKFGLPSLCLTFVDRADEFVHSRTTKSGLFTFIKAKALFLKKDFVGAARGLCDVLQKSPRHRQALPLLAESYYRLNLVQPAINFFLQSIDFLEEPRDCVIYLRLGELMLKQKNYESAHRFYQKSLEYAATSEGWLGVAVSLYRLGNLPGALEAAMVSNWRDKDRGETWGYLALCLLSTDRGGEADMCTRFMVKSGFKRLVQRGLGALGGAVTERKVRKIDPDHLFADRVETTFIDWGGGLLVEVADAYLSKLGPYGADTATALARRALNECRGNAAAHKVLSQALACQGHYEAAVGELLTVMRCAVEDFKQAYRRKLQALYDLFYDVKGEHYEATVHAEEEKEFAEQKHTVQLKLTEAYDLCQNLFAQLPSSEHPQEATRIYKEQLDELSRLTLSSLEPGALTERELQSDL</sequence>
<dbReference type="GO" id="GO:0031514">
    <property type="term" value="C:motile cilium"/>
    <property type="evidence" value="ECO:0007669"/>
    <property type="project" value="TreeGrafter"/>
</dbReference>
<accession>F0V7C1</accession>
<evidence type="ECO:0000256" key="1">
    <source>
        <dbReference type="ARBA" id="ARBA00022737"/>
    </source>
</evidence>
<dbReference type="Proteomes" id="UP000007494">
    <property type="component" value="Chromosome Ia"/>
</dbReference>
<evidence type="ECO:0000256" key="4">
    <source>
        <dbReference type="SAM" id="MobiDB-lite"/>
    </source>
</evidence>
<evidence type="ECO:0000313" key="5">
    <source>
        <dbReference type="EMBL" id="CBZ49612.1"/>
    </source>
</evidence>
<keyword evidence="2 3" id="KW-0802">TPR repeat</keyword>
<feature type="compositionally biased region" description="Basic and acidic residues" evidence="4">
    <location>
        <begin position="985"/>
        <end position="997"/>
    </location>
</feature>
<organism evidence="5 7">
    <name type="scientific">Neospora caninum (strain Liverpool)</name>
    <dbReference type="NCBI Taxonomy" id="572307"/>
    <lineage>
        <taxon>Eukaryota</taxon>
        <taxon>Sar</taxon>
        <taxon>Alveolata</taxon>
        <taxon>Apicomplexa</taxon>
        <taxon>Conoidasida</taxon>
        <taxon>Coccidia</taxon>
        <taxon>Eucoccidiorida</taxon>
        <taxon>Eimeriorina</taxon>
        <taxon>Sarcocystidae</taxon>
        <taxon>Neospora</taxon>
    </lineage>
</organism>
<reference evidence="5" key="1">
    <citation type="submission" date="2011-02" db="EMBL/GenBank/DDBJ databases">
        <authorList>
            <person name="Aslett M."/>
        </authorList>
    </citation>
    <scope>NUCLEOTIDE SEQUENCE</scope>
    <source>
        <strain evidence="5">Liverpool</strain>
    </source>
</reference>
<feature type="compositionally biased region" description="Basic and acidic residues" evidence="4">
    <location>
        <begin position="234"/>
        <end position="250"/>
    </location>
</feature>
<dbReference type="PANTHER" id="PTHR44314">
    <property type="entry name" value="CILIA- AND FLAGELLA-ASSOCIATED PROTEIN 70"/>
    <property type="match status" value="1"/>
</dbReference>
<dbReference type="EMBL" id="FR823380">
    <property type="protein sequence ID" value="CBZ49612.1"/>
    <property type="molecule type" value="Genomic_DNA"/>
</dbReference>
<dbReference type="InterPro" id="IPR011990">
    <property type="entry name" value="TPR-like_helical_dom_sf"/>
</dbReference>
<reference evidence="5" key="2">
    <citation type="submission" date="2011-03" db="EMBL/GenBank/DDBJ databases">
        <title>Comparative genomics and transcriptomics of Neospora caninum and Toxoplasma gondii.</title>
        <authorList>
            <person name="Reid A.J."/>
            <person name="Sohal A."/>
            <person name="Harris D."/>
            <person name="Quail M."/>
            <person name="Sanders M."/>
            <person name="Berriman M."/>
            <person name="Wastling J.M."/>
            <person name="Pain A."/>
        </authorList>
    </citation>
    <scope>NUCLEOTIDE SEQUENCE</scope>
    <source>
        <strain evidence="5">Liverpool</strain>
    </source>
</reference>
<feature type="compositionally biased region" description="Low complexity" evidence="4">
    <location>
        <begin position="875"/>
        <end position="886"/>
    </location>
</feature>
<dbReference type="RefSeq" id="XP_003879647.1">
    <property type="nucleotide sequence ID" value="XM_003879598.1"/>
</dbReference>
<dbReference type="VEuPathDB" id="ToxoDB:NCLIV_001060"/>
<feature type="region of interest" description="Disordered" evidence="4">
    <location>
        <begin position="474"/>
        <end position="497"/>
    </location>
</feature>
<keyword evidence="1" id="KW-0677">Repeat</keyword>
<dbReference type="GO" id="GO:0070062">
    <property type="term" value="C:extracellular exosome"/>
    <property type="evidence" value="ECO:0007669"/>
    <property type="project" value="TreeGrafter"/>
</dbReference>
<dbReference type="OMA" id="FLSVCHY"/>
<dbReference type="PANTHER" id="PTHR44314:SF1">
    <property type="entry name" value="CILIA- AND FLAGELLA-ASSOCIATED PROTEIN 70"/>
    <property type="match status" value="1"/>
</dbReference>
<dbReference type="InParanoid" id="F0V7C1"/>
<feature type="region of interest" description="Disordered" evidence="4">
    <location>
        <begin position="413"/>
        <end position="440"/>
    </location>
</feature>
<dbReference type="eggNOG" id="ENOG502R052">
    <property type="taxonomic scope" value="Eukaryota"/>
</dbReference>
<protein>
    <submittedName>
        <fullName evidence="5">Putative TPR domain-containing protein</fullName>
    </submittedName>
    <submittedName>
        <fullName evidence="6">TPR domain-containing protein, putative</fullName>
    </submittedName>
</protein>
<evidence type="ECO:0000313" key="7">
    <source>
        <dbReference type="Proteomes" id="UP000007494"/>
    </source>
</evidence>
<feature type="region of interest" description="Disordered" evidence="4">
    <location>
        <begin position="332"/>
        <end position="362"/>
    </location>
</feature>
<reference evidence="6" key="4">
    <citation type="journal article" date="2015" name="PLoS ONE">
        <title>Comprehensive Evaluation of Toxoplasma gondii VEG and Neospora caninum LIV Genomes with Tachyzoite Stage Transcriptome and Proteome Defines Novel Transcript Features.</title>
        <authorList>
            <person name="Ramaprasad A."/>
            <person name="Mourier T."/>
            <person name="Naeem R."/>
            <person name="Malas T.B."/>
            <person name="Moussa E."/>
            <person name="Panigrahi A."/>
            <person name="Vermont S.J."/>
            <person name="Otto T.D."/>
            <person name="Wastling J."/>
            <person name="Pain A."/>
        </authorList>
    </citation>
    <scope>NUCLEOTIDE SEQUENCE</scope>
    <source>
        <strain evidence="6">Liverpool</strain>
    </source>
</reference>
<dbReference type="PROSITE" id="PS50005">
    <property type="entry name" value="TPR"/>
    <property type="match status" value="1"/>
</dbReference>
<dbReference type="EMBL" id="LN714474">
    <property type="protein sequence ID" value="CEL64193.1"/>
    <property type="molecule type" value="Genomic_DNA"/>
</dbReference>
<evidence type="ECO:0000256" key="2">
    <source>
        <dbReference type="ARBA" id="ARBA00022803"/>
    </source>
</evidence>
<feature type="region of interest" description="Disordered" evidence="4">
    <location>
        <begin position="875"/>
        <end position="921"/>
    </location>
</feature>
<reference evidence="7" key="3">
    <citation type="journal article" date="2012" name="PLoS Pathog.">
        <title>Comparative genomics of the apicomplexan parasites Toxoplasma gondii and Neospora caninum: Coccidia differing in host range and transmission strategy.</title>
        <authorList>
            <person name="Reid A.J."/>
            <person name="Vermont S.J."/>
            <person name="Cotton J.A."/>
            <person name="Harris D."/>
            <person name="Hill-Cawthorne G.A."/>
            <person name="Konen-Waisman S."/>
            <person name="Latham S.M."/>
            <person name="Mourier T."/>
            <person name="Norton R."/>
            <person name="Quail M.A."/>
            <person name="Sanders M."/>
            <person name="Shanmugam D."/>
            <person name="Sohal A."/>
            <person name="Wasmuth J.D."/>
            <person name="Brunk B."/>
            <person name="Grigg M.E."/>
            <person name="Howard J.C."/>
            <person name="Parkinson J."/>
            <person name="Roos D.S."/>
            <person name="Trees A.J."/>
            <person name="Berriman M."/>
            <person name="Pain A."/>
            <person name="Wastling J.M."/>
        </authorList>
    </citation>
    <scope>NUCLEOTIDE SEQUENCE [LARGE SCALE GENOMIC DNA]</scope>
    <source>
        <strain evidence="7">Liverpool</strain>
    </source>
</reference>
<dbReference type="GeneID" id="13445755"/>
<dbReference type="SUPFAM" id="SSF48452">
    <property type="entry name" value="TPR-like"/>
    <property type="match status" value="2"/>
</dbReference>
<keyword evidence="7" id="KW-1185">Reference proteome</keyword>
<feature type="repeat" description="TPR" evidence="3">
    <location>
        <begin position="1140"/>
        <end position="1173"/>
    </location>
</feature>
<evidence type="ECO:0000313" key="6">
    <source>
        <dbReference type="EMBL" id="CEL64193.1"/>
    </source>
</evidence>
<evidence type="ECO:0000256" key="3">
    <source>
        <dbReference type="PROSITE-ProRule" id="PRU00339"/>
    </source>
</evidence>
<dbReference type="Gene3D" id="1.25.40.10">
    <property type="entry name" value="Tetratricopeptide repeat domain"/>
    <property type="match status" value="2"/>
</dbReference>
<feature type="region of interest" description="Disordered" evidence="4">
    <location>
        <begin position="554"/>
        <end position="616"/>
    </location>
</feature>
<dbReference type="InterPro" id="IPR052628">
    <property type="entry name" value="CFAP70"/>
</dbReference>
<dbReference type="GO" id="GO:0060271">
    <property type="term" value="P:cilium assembly"/>
    <property type="evidence" value="ECO:0007669"/>
    <property type="project" value="TreeGrafter"/>
</dbReference>
<dbReference type="GO" id="GO:0003341">
    <property type="term" value="P:cilium movement"/>
    <property type="evidence" value="ECO:0007669"/>
    <property type="project" value="TreeGrafter"/>
</dbReference>
<feature type="region of interest" description="Disordered" evidence="4">
    <location>
        <begin position="973"/>
        <end position="999"/>
    </location>
</feature>
<proteinExistence type="predicted"/>
<dbReference type="OrthoDB" id="10262375at2759"/>
<feature type="region of interest" description="Disordered" evidence="4">
    <location>
        <begin position="211"/>
        <end position="293"/>
    </location>
</feature>